<evidence type="ECO:0000256" key="16">
    <source>
        <dbReference type="PIRSR" id="PIRSR037299-1"/>
    </source>
</evidence>
<evidence type="ECO:0000256" key="14">
    <source>
        <dbReference type="ARBA" id="ARBA00093308"/>
    </source>
</evidence>
<evidence type="ECO:0000256" key="15">
    <source>
        <dbReference type="PIRNR" id="PIRNR037299"/>
    </source>
</evidence>
<evidence type="ECO:0000256" key="17">
    <source>
        <dbReference type="SAM" id="MobiDB-lite"/>
    </source>
</evidence>
<gene>
    <name evidence="20" type="ORF">EX30DRAFT_331777</name>
</gene>
<evidence type="ECO:0000256" key="3">
    <source>
        <dbReference type="ARBA" id="ARBA00022622"/>
    </source>
</evidence>
<dbReference type="InterPro" id="IPR013320">
    <property type="entry name" value="ConA-like_dom_sf"/>
</dbReference>
<dbReference type="InParanoid" id="A0A4V3SIM3"/>
<dbReference type="PROSITE" id="PS51762">
    <property type="entry name" value="GH16_2"/>
    <property type="match status" value="1"/>
</dbReference>
<keyword evidence="9" id="KW-0325">Glycoprotein</keyword>
<feature type="chain" id="PRO_5020384674" description="Crh-like protein" evidence="18">
    <location>
        <begin position="22"/>
        <end position="439"/>
    </location>
</feature>
<dbReference type="Gene3D" id="2.60.120.200">
    <property type="match status" value="1"/>
</dbReference>
<dbReference type="Proteomes" id="UP000298138">
    <property type="component" value="Unassembled WGS sequence"/>
</dbReference>
<keyword evidence="10" id="KW-0449">Lipoprotein</keyword>
<evidence type="ECO:0000256" key="8">
    <source>
        <dbReference type="ARBA" id="ARBA00023136"/>
    </source>
</evidence>
<dbReference type="PIRSF" id="PIRSF037299">
    <property type="entry name" value="Glycosidase_CRH1_prd"/>
    <property type="match status" value="1"/>
</dbReference>
<dbReference type="OrthoDB" id="4781at2759"/>
<dbReference type="CDD" id="cd02183">
    <property type="entry name" value="GH16_fungal_CRH1_transglycosylase"/>
    <property type="match status" value="1"/>
</dbReference>
<keyword evidence="5" id="KW-0808">Transferase</keyword>
<evidence type="ECO:0000256" key="11">
    <source>
        <dbReference type="ARBA" id="ARBA00023295"/>
    </source>
</evidence>
<dbReference type="EC" id="3.2.-.-" evidence="15"/>
<proteinExistence type="inferred from homology"/>
<comment type="subcellular location">
    <subcellularLocation>
        <location evidence="2">Membrane</location>
        <topology evidence="2">Lipid-anchor</topology>
        <topology evidence="2">GPI-anchor</topology>
    </subcellularLocation>
</comment>
<feature type="active site" description="Proton donor" evidence="16">
    <location>
        <position position="171"/>
    </location>
</feature>
<dbReference type="Pfam" id="PF00722">
    <property type="entry name" value="Glyco_hydro_16"/>
    <property type="match status" value="1"/>
</dbReference>
<evidence type="ECO:0000256" key="10">
    <source>
        <dbReference type="ARBA" id="ARBA00023288"/>
    </source>
</evidence>
<dbReference type="PROSITE" id="PS00026">
    <property type="entry name" value="CHIT_BIND_I_1"/>
    <property type="match status" value="1"/>
</dbReference>
<feature type="domain" description="GH16" evidence="19">
    <location>
        <begin position="65"/>
        <end position="281"/>
    </location>
</feature>
<feature type="compositionally biased region" description="Gly residues" evidence="17">
    <location>
        <begin position="389"/>
        <end position="405"/>
    </location>
</feature>
<evidence type="ECO:0000256" key="7">
    <source>
        <dbReference type="ARBA" id="ARBA00022801"/>
    </source>
</evidence>
<organism evidence="20 21">
    <name type="scientific">Ascodesmis nigricans</name>
    <dbReference type="NCBI Taxonomy" id="341454"/>
    <lineage>
        <taxon>Eukaryota</taxon>
        <taxon>Fungi</taxon>
        <taxon>Dikarya</taxon>
        <taxon>Ascomycota</taxon>
        <taxon>Pezizomycotina</taxon>
        <taxon>Pezizomycetes</taxon>
        <taxon>Pezizales</taxon>
        <taxon>Ascodesmidaceae</taxon>
        <taxon>Ascodesmis</taxon>
    </lineage>
</organism>
<evidence type="ECO:0000256" key="5">
    <source>
        <dbReference type="ARBA" id="ARBA00022679"/>
    </source>
</evidence>
<evidence type="ECO:0000256" key="1">
    <source>
        <dbReference type="ARBA" id="ARBA00000822"/>
    </source>
</evidence>
<sequence length="439" mass="47546">MVRLLDAALLGAVLLSSAVNAVDKIIQDCGSSLGARCPESKPCCSQYGQCGVGAFCLGGCDPKWSLTKDYCVPHPTCKSKVSRFPNDKSVISKLKYLGDASKHDWVLEGAAVYHDNQIILTMPKNSAGAVLSSTEYVWYGKISATLRTSRGAGVVSSFITMSDMKDEIDFEWIGDNLQKTESNWYWQGVPDYTHGGKHEVKDTFASFHTYEIDWQPEMVRWSIDGKELRRLEKKSTYNETSKTYQFPQTPSRVQLSLWPGGLESNAEGTVKWAGGYIDWDNHVDMKTNGYYSVIVKEISIECYNPPANAQKKGDKAYTYSSERGLEADVVISNEQTVLKTLIGTGMNMTADDATGLEGVETIPGLSSAGTGATSVSKDREEQTSNDGSSGSGSSSGTGRAVGPGGFSQNLENDKSEAPANKMQGSMFAIIIAVAAIIVI</sequence>
<keyword evidence="7 15" id="KW-0378">Hydrolase</keyword>
<keyword evidence="6 18" id="KW-0732">Signal</keyword>
<keyword evidence="8 15" id="KW-0472">Membrane</keyword>
<feature type="region of interest" description="Disordered" evidence="17">
    <location>
        <begin position="359"/>
        <end position="417"/>
    </location>
</feature>
<keyword evidence="3" id="KW-0336">GPI-anchor</keyword>
<dbReference type="InterPro" id="IPR050546">
    <property type="entry name" value="Glycosyl_Hydrlase_16"/>
</dbReference>
<dbReference type="InterPro" id="IPR017168">
    <property type="entry name" value="CHR-like"/>
</dbReference>
<evidence type="ECO:0000256" key="2">
    <source>
        <dbReference type="ARBA" id="ARBA00004589"/>
    </source>
</evidence>
<keyword evidence="11" id="KW-0326">Glycosidase</keyword>
<keyword evidence="21" id="KW-1185">Reference proteome</keyword>
<name>A0A4V3SIM3_9PEZI</name>
<evidence type="ECO:0000313" key="21">
    <source>
        <dbReference type="Proteomes" id="UP000298138"/>
    </source>
</evidence>
<evidence type="ECO:0000256" key="6">
    <source>
        <dbReference type="ARBA" id="ARBA00022729"/>
    </source>
</evidence>
<dbReference type="GO" id="GO:0008843">
    <property type="term" value="F:endochitinase activity"/>
    <property type="evidence" value="ECO:0007669"/>
    <property type="project" value="UniProtKB-EC"/>
</dbReference>
<dbReference type="SUPFAM" id="SSF49899">
    <property type="entry name" value="Concanavalin A-like lectins/glucanases"/>
    <property type="match status" value="1"/>
</dbReference>
<comment type="catalytic activity">
    <reaction evidence="1">
        <text>Random endo-hydrolysis of N-acetyl-beta-D-glucosaminide (1-&gt;4)-beta-linkages in chitin and chitodextrins.</text>
        <dbReference type="EC" id="3.2.1.14"/>
    </reaction>
</comment>
<dbReference type="EMBL" id="ML220123">
    <property type="protein sequence ID" value="TGZ80615.1"/>
    <property type="molecule type" value="Genomic_DNA"/>
</dbReference>
<reference evidence="20 21" key="1">
    <citation type="submission" date="2019-04" db="EMBL/GenBank/DDBJ databases">
        <title>Comparative genomics and transcriptomics to analyze fruiting body development in filamentous ascomycetes.</title>
        <authorList>
            <consortium name="DOE Joint Genome Institute"/>
            <person name="Lutkenhaus R."/>
            <person name="Traeger S."/>
            <person name="Breuer J."/>
            <person name="Kuo A."/>
            <person name="Lipzen A."/>
            <person name="Pangilinan J."/>
            <person name="Dilworth D."/>
            <person name="Sandor L."/>
            <person name="Poggeler S."/>
            <person name="Barry K."/>
            <person name="Grigoriev I.V."/>
            <person name="Nowrousian M."/>
        </authorList>
    </citation>
    <scope>NUCLEOTIDE SEQUENCE [LARGE SCALE GENOMIC DNA]</scope>
    <source>
        <strain evidence="20 21">CBS 389.68</strain>
    </source>
</reference>
<dbReference type="AlphaFoldDB" id="A0A4V3SIM3"/>
<dbReference type="FunFam" id="2.60.120.200:FF:000159">
    <property type="entry name" value="Glycosidase"/>
    <property type="match status" value="1"/>
</dbReference>
<dbReference type="PANTHER" id="PTHR10963:SF22">
    <property type="entry name" value="GLYCOSIDASE CRH2-RELATED"/>
    <property type="match status" value="1"/>
</dbReference>
<protein>
    <recommendedName>
        <fullName evidence="15">Crh-like protein</fullName>
        <ecNumber evidence="15">3.2.-.-</ecNumber>
    </recommendedName>
</protein>
<evidence type="ECO:0000313" key="20">
    <source>
        <dbReference type="EMBL" id="TGZ80615.1"/>
    </source>
</evidence>
<comment type="function">
    <text evidence="14">Dual chitinase/transglycosylase that plays a role in cell wall architecture. Chitinase and transglycosylase activities are coupled. Required for the polysaccharide cross-linking at the septa and the cell wall. More specifically, transfers chitin to 1,6-beta-glucan in the cell wall.</text>
</comment>
<dbReference type="GO" id="GO:0098552">
    <property type="term" value="C:side of membrane"/>
    <property type="evidence" value="ECO:0007669"/>
    <property type="project" value="UniProtKB-KW"/>
</dbReference>
<dbReference type="GO" id="GO:0009277">
    <property type="term" value="C:fungal-type cell wall"/>
    <property type="evidence" value="ECO:0007669"/>
    <property type="project" value="UniProtKB-ARBA"/>
</dbReference>
<evidence type="ECO:0000256" key="12">
    <source>
        <dbReference type="ARBA" id="ARBA00023316"/>
    </source>
</evidence>
<feature type="signal peptide" evidence="18">
    <location>
        <begin position="1"/>
        <end position="21"/>
    </location>
</feature>
<accession>A0A4V3SIM3</accession>
<dbReference type="STRING" id="341454.A0A4V3SIM3"/>
<keyword evidence="4" id="KW-0328">Glycosyltransferase</keyword>
<feature type="active site" description="Nucleophile" evidence="16">
    <location>
        <position position="167"/>
    </location>
</feature>
<evidence type="ECO:0000256" key="13">
    <source>
        <dbReference type="ARBA" id="ARBA00038074"/>
    </source>
</evidence>
<evidence type="ECO:0000256" key="18">
    <source>
        <dbReference type="SAM" id="SignalP"/>
    </source>
</evidence>
<dbReference type="FunCoup" id="A0A4V3SIM3">
    <property type="interactions" value="380"/>
</dbReference>
<dbReference type="InterPro" id="IPR000757">
    <property type="entry name" value="Beta-glucanase-like"/>
</dbReference>
<comment type="similarity">
    <text evidence="13">Belongs to the glycosyl hydrolase 16 family. CRH1 subfamily.</text>
</comment>
<dbReference type="GO" id="GO:0016757">
    <property type="term" value="F:glycosyltransferase activity"/>
    <property type="evidence" value="ECO:0007669"/>
    <property type="project" value="UniProtKB-KW"/>
</dbReference>
<dbReference type="GO" id="GO:0005975">
    <property type="term" value="P:carbohydrate metabolic process"/>
    <property type="evidence" value="ECO:0007669"/>
    <property type="project" value="InterPro"/>
</dbReference>
<evidence type="ECO:0000259" key="19">
    <source>
        <dbReference type="PROSITE" id="PS51762"/>
    </source>
</evidence>
<keyword evidence="12" id="KW-0961">Cell wall biogenesis/degradation</keyword>
<dbReference type="GO" id="GO:0031505">
    <property type="term" value="P:fungal-type cell wall organization"/>
    <property type="evidence" value="ECO:0007669"/>
    <property type="project" value="TreeGrafter"/>
</dbReference>
<dbReference type="PANTHER" id="PTHR10963">
    <property type="entry name" value="GLYCOSYL HYDROLASE-RELATED"/>
    <property type="match status" value="1"/>
</dbReference>
<dbReference type="GO" id="GO:0008061">
    <property type="term" value="F:chitin binding"/>
    <property type="evidence" value="ECO:0007669"/>
    <property type="project" value="InterPro"/>
</dbReference>
<evidence type="ECO:0000256" key="4">
    <source>
        <dbReference type="ARBA" id="ARBA00022676"/>
    </source>
</evidence>
<evidence type="ECO:0000256" key="9">
    <source>
        <dbReference type="ARBA" id="ARBA00023180"/>
    </source>
</evidence>
<dbReference type="InterPro" id="IPR018371">
    <property type="entry name" value="Chitin-binding_1_CS"/>
</dbReference>